<dbReference type="PANTHER" id="PTHR43151:SF2">
    <property type="entry name" value="FE(2+) TRANSPORT PROTEIN A-RELATED"/>
    <property type="match status" value="1"/>
</dbReference>
<reference evidence="3 4" key="1">
    <citation type="submission" date="2024-06" db="EMBL/GenBank/DDBJ databases">
        <title>Genomic Encyclopedia of Type Strains, Phase IV (KMG-IV): sequencing the most valuable type-strain genomes for metagenomic binning, comparative biology and taxonomic classification.</title>
        <authorList>
            <person name="Goeker M."/>
        </authorList>
    </citation>
    <scope>NUCLEOTIDE SEQUENCE [LARGE SCALE GENOMIC DNA]</scope>
    <source>
        <strain evidence="3 4">DSM 28102</strain>
    </source>
</reference>
<sequence length="118" mass="12468">MSDITLGFASRSECRLQTRFKQQAAGDAPARQSEARPFPLAAADEGVWLNVVALKPGDRFHKRLGELGIQPGTRLRIVCRSEGGPLVVALGGFGETRIALGAGMAAKISVAPSGDYCE</sequence>
<keyword evidence="4" id="KW-1185">Reference proteome</keyword>
<dbReference type="InterPro" id="IPR038157">
    <property type="entry name" value="FeoA_core_dom"/>
</dbReference>
<dbReference type="RefSeq" id="WP_354434151.1">
    <property type="nucleotide sequence ID" value="NZ_JBEPLY010000006.1"/>
</dbReference>
<evidence type="ECO:0000259" key="2">
    <source>
        <dbReference type="SMART" id="SM00899"/>
    </source>
</evidence>
<keyword evidence="1" id="KW-0408">Iron</keyword>
<organism evidence="3 4">
    <name type="scientific">Martelella mangrovi</name>
    <dbReference type="NCBI Taxonomy" id="1397477"/>
    <lineage>
        <taxon>Bacteria</taxon>
        <taxon>Pseudomonadati</taxon>
        <taxon>Pseudomonadota</taxon>
        <taxon>Alphaproteobacteria</taxon>
        <taxon>Hyphomicrobiales</taxon>
        <taxon>Aurantimonadaceae</taxon>
        <taxon>Martelella</taxon>
    </lineage>
</organism>
<dbReference type="Gene3D" id="2.30.30.90">
    <property type="match status" value="1"/>
</dbReference>
<dbReference type="Proteomes" id="UP001549164">
    <property type="component" value="Unassembled WGS sequence"/>
</dbReference>
<dbReference type="EMBL" id="JBEPLY010000006">
    <property type="protein sequence ID" value="MET3600144.1"/>
    <property type="molecule type" value="Genomic_DNA"/>
</dbReference>
<evidence type="ECO:0000256" key="1">
    <source>
        <dbReference type="ARBA" id="ARBA00023004"/>
    </source>
</evidence>
<dbReference type="SUPFAM" id="SSF50037">
    <property type="entry name" value="C-terminal domain of transcriptional repressors"/>
    <property type="match status" value="1"/>
</dbReference>
<dbReference type="Pfam" id="PF04023">
    <property type="entry name" value="FeoA"/>
    <property type="match status" value="1"/>
</dbReference>
<dbReference type="InterPro" id="IPR007167">
    <property type="entry name" value="Fe-transptr_FeoA-like"/>
</dbReference>
<dbReference type="PANTHER" id="PTHR43151">
    <property type="entry name" value="FEOA FAMILY PROTEIN"/>
    <property type="match status" value="1"/>
</dbReference>
<feature type="domain" description="Ferrous iron transporter FeoA-like" evidence="2">
    <location>
        <begin position="38"/>
        <end position="112"/>
    </location>
</feature>
<evidence type="ECO:0000313" key="3">
    <source>
        <dbReference type="EMBL" id="MET3600144.1"/>
    </source>
</evidence>
<evidence type="ECO:0000313" key="4">
    <source>
        <dbReference type="Proteomes" id="UP001549164"/>
    </source>
</evidence>
<dbReference type="InterPro" id="IPR053184">
    <property type="entry name" value="FeoA-like"/>
</dbReference>
<comment type="caution">
    <text evidence="3">The sequence shown here is derived from an EMBL/GenBank/DDBJ whole genome shotgun (WGS) entry which is preliminary data.</text>
</comment>
<protein>
    <submittedName>
        <fullName evidence="3">Fe2+ transport system protein FeoA</fullName>
    </submittedName>
</protein>
<dbReference type="SMART" id="SM00899">
    <property type="entry name" value="FeoA"/>
    <property type="match status" value="1"/>
</dbReference>
<dbReference type="InterPro" id="IPR008988">
    <property type="entry name" value="Transcriptional_repressor_C"/>
</dbReference>
<gene>
    <name evidence="3" type="ORF">ABID12_002089</name>
</gene>
<proteinExistence type="predicted"/>
<accession>A0ABV2IC21</accession>
<name>A0ABV2IC21_9HYPH</name>